<protein>
    <submittedName>
        <fullName evidence="1">Uncharacterized protein</fullName>
    </submittedName>
</protein>
<proteinExistence type="predicted"/>
<evidence type="ECO:0000313" key="1">
    <source>
        <dbReference type="EMBL" id="MPN30151.1"/>
    </source>
</evidence>
<dbReference type="AlphaFoldDB" id="A0A645GTG8"/>
<dbReference type="EMBL" id="VSSQ01081161">
    <property type="protein sequence ID" value="MPN30151.1"/>
    <property type="molecule type" value="Genomic_DNA"/>
</dbReference>
<accession>A0A645GTG8</accession>
<reference evidence="1" key="1">
    <citation type="submission" date="2019-08" db="EMBL/GenBank/DDBJ databases">
        <authorList>
            <person name="Kucharzyk K."/>
            <person name="Murdoch R.W."/>
            <person name="Higgins S."/>
            <person name="Loffler F."/>
        </authorList>
    </citation>
    <scope>NUCLEOTIDE SEQUENCE</scope>
</reference>
<sequence length="89" mass="9930">MPAADFPASDIHNGIGGRKAPARQFILLRDLHDRGNEVQSCKGFRGKVGGIARKPHHTGGFAADILHDETLFYHPFPQLFYLFLIRVGF</sequence>
<name>A0A645GTG8_9ZZZZ</name>
<gene>
    <name evidence="1" type="ORF">SDC9_177609</name>
</gene>
<organism evidence="1">
    <name type="scientific">bioreactor metagenome</name>
    <dbReference type="NCBI Taxonomy" id="1076179"/>
    <lineage>
        <taxon>unclassified sequences</taxon>
        <taxon>metagenomes</taxon>
        <taxon>ecological metagenomes</taxon>
    </lineage>
</organism>
<comment type="caution">
    <text evidence="1">The sequence shown here is derived from an EMBL/GenBank/DDBJ whole genome shotgun (WGS) entry which is preliminary data.</text>
</comment>